<dbReference type="RefSeq" id="WP_151571003.1">
    <property type="nucleotide sequence ID" value="NZ_WBMT01000036.1"/>
</dbReference>
<dbReference type="Proteomes" id="UP000468735">
    <property type="component" value="Unassembled WGS sequence"/>
</dbReference>
<protein>
    <submittedName>
        <fullName evidence="1">Uncharacterized protein</fullName>
    </submittedName>
</protein>
<organism evidence="1 2">
    <name type="scientific">Actinomadura rudentiformis</name>
    <dbReference type="NCBI Taxonomy" id="359158"/>
    <lineage>
        <taxon>Bacteria</taxon>
        <taxon>Bacillati</taxon>
        <taxon>Actinomycetota</taxon>
        <taxon>Actinomycetes</taxon>
        <taxon>Streptosporangiales</taxon>
        <taxon>Thermomonosporaceae</taxon>
        <taxon>Actinomadura</taxon>
    </lineage>
</organism>
<proteinExistence type="predicted"/>
<dbReference type="AlphaFoldDB" id="A0A6H9Y867"/>
<keyword evidence="2" id="KW-1185">Reference proteome</keyword>
<sequence>MVIDDLATGDHFSVPLNDGRGEVELPAGRYSLYVNVRTPEAGEVSTTLVFDPQVHITQAAEVVLDARRGKPPVTTDRPDAGMREGYLVITQKVADEDLVSAFEMTRRYYVAAAGSAPGLVLNAVAMFTKGGDETGSPYVYNLAFSRSGSIGDDLAFHARTRDLATAQVNHASPGRPACGGALAGADLPAAGLSISRYSGIGALPATRTEYFSPGYSWERSFGVTTRDCDFSPGNTDTFHHRAGQLARGDRHTWAWNTAPFGPAAADGGVRRGDELAVTMPMLTDAEPGHQGGSFAHASGRTTLTRDGVLAGTSEVPGEIHAEVPPERATYQVRTQVQRNTPWSDLSTAQDVTWTFSSERADEAALPLLAVRYYGMRLDEHNRAKAGARNDFTVNVEHPTGATIGAIRKLTLRASYDDGKTWQPVNLTKQNGRWIASLQHPNNGEHVSLHATAKDDRGNAVDQTLIRAYGLTP</sequence>
<dbReference type="EMBL" id="WBMT01000036">
    <property type="protein sequence ID" value="KAB2339306.1"/>
    <property type="molecule type" value="Genomic_DNA"/>
</dbReference>
<accession>A0A6H9Y867</accession>
<evidence type="ECO:0000313" key="1">
    <source>
        <dbReference type="EMBL" id="KAB2339306.1"/>
    </source>
</evidence>
<name>A0A6H9Y867_9ACTN</name>
<evidence type="ECO:0000313" key="2">
    <source>
        <dbReference type="Proteomes" id="UP000468735"/>
    </source>
</evidence>
<gene>
    <name evidence="1" type="ORF">F8566_48230</name>
</gene>
<dbReference type="OrthoDB" id="614750at2"/>
<comment type="caution">
    <text evidence="1">The sequence shown here is derived from an EMBL/GenBank/DDBJ whole genome shotgun (WGS) entry which is preliminary data.</text>
</comment>
<reference evidence="1 2" key="1">
    <citation type="submission" date="2019-09" db="EMBL/GenBank/DDBJ databases">
        <title>Actinomadura physcomitrii sp. nov., a novel actinomycete isolated from moss [Physcomitrium sphaericum (Ludw) Fuernr].</title>
        <authorList>
            <person name="Zhuang X."/>
            <person name="Liu C."/>
        </authorList>
    </citation>
    <scope>NUCLEOTIDE SEQUENCE [LARGE SCALE GENOMIC DNA]</scope>
    <source>
        <strain evidence="1 2">HMC1</strain>
    </source>
</reference>